<comment type="caution">
    <text evidence="1">The sequence shown here is derived from an EMBL/GenBank/DDBJ whole genome shotgun (WGS) entry which is preliminary data.</text>
</comment>
<dbReference type="RefSeq" id="WP_138479662.1">
    <property type="nucleotide sequence ID" value="NZ_PPSW01000008.1"/>
</dbReference>
<name>A0A5R9Q3M8_9GAMM</name>
<proteinExistence type="predicted"/>
<evidence type="ECO:0000313" key="2">
    <source>
        <dbReference type="Proteomes" id="UP000309186"/>
    </source>
</evidence>
<dbReference type="AlphaFoldDB" id="A0A5R9Q3M8"/>
<sequence>MKLNLHKKHLKQLSAEAQISLENTPHIAGGWGETRRNCLVTVNECRITDLMCPTFLKECLTEVECR</sequence>
<protein>
    <submittedName>
        <fullName evidence="1">Uncharacterized protein</fullName>
    </submittedName>
</protein>
<organism evidence="1 2">
    <name type="scientific">Pseudoalteromonas phenolica</name>
    <dbReference type="NCBI Taxonomy" id="161398"/>
    <lineage>
        <taxon>Bacteria</taxon>
        <taxon>Pseudomonadati</taxon>
        <taxon>Pseudomonadota</taxon>
        <taxon>Gammaproteobacteria</taxon>
        <taxon>Alteromonadales</taxon>
        <taxon>Pseudoalteromonadaceae</taxon>
        <taxon>Pseudoalteromonas</taxon>
    </lineage>
</organism>
<evidence type="ECO:0000313" key="1">
    <source>
        <dbReference type="EMBL" id="TLX47768.1"/>
    </source>
</evidence>
<dbReference type="EMBL" id="PPSW01000008">
    <property type="protein sequence ID" value="TLX47768.1"/>
    <property type="molecule type" value="Genomic_DNA"/>
</dbReference>
<reference evidence="1 2" key="1">
    <citation type="submission" date="2018-01" db="EMBL/GenBank/DDBJ databases">
        <title>Co-occurrence of chitin degradation, pigmentation and bioactivity in marine Pseudoalteromonas.</title>
        <authorList>
            <person name="Paulsen S."/>
            <person name="Gram L."/>
            <person name="Machado H."/>
        </authorList>
    </citation>
    <scope>NUCLEOTIDE SEQUENCE [LARGE SCALE GENOMIC DNA]</scope>
    <source>
        <strain evidence="1 2">S3663</strain>
    </source>
</reference>
<gene>
    <name evidence="1" type="ORF">C1E24_05915</name>
</gene>
<dbReference type="Proteomes" id="UP000309186">
    <property type="component" value="Unassembled WGS sequence"/>
</dbReference>
<accession>A0A5R9Q3M8</accession>